<reference evidence="22 23" key="1">
    <citation type="journal article" date="2023" name="Insect Mol. Biol.">
        <title>Genome sequencing provides insights into the evolution of gene families encoding plant cell wall-degrading enzymes in longhorned beetles.</title>
        <authorList>
            <person name="Shin N.R."/>
            <person name="Okamura Y."/>
            <person name="Kirsch R."/>
            <person name="Pauchet Y."/>
        </authorList>
    </citation>
    <scope>NUCLEOTIDE SEQUENCE [LARGE SCALE GENOMIC DNA]</scope>
    <source>
        <strain evidence="22">EAD_L_NR</strain>
    </source>
</reference>
<dbReference type="SUPFAM" id="SSF51735">
    <property type="entry name" value="NAD(P)-binding Rossmann-fold domains"/>
    <property type="match status" value="1"/>
</dbReference>
<evidence type="ECO:0000256" key="17">
    <source>
        <dbReference type="ARBA" id="ARBA00079624"/>
    </source>
</evidence>
<dbReference type="InterPro" id="IPR002347">
    <property type="entry name" value="SDR_fam"/>
</dbReference>
<evidence type="ECO:0000256" key="2">
    <source>
        <dbReference type="ARBA" id="ARBA00023002"/>
    </source>
</evidence>
<protein>
    <recommendedName>
        <fullName evidence="16">3-hydroxyacyl-CoA dehydrogenase type-2</fullName>
        <ecNumber evidence="3">1.1.1.53</ecNumber>
        <ecNumber evidence="4">1.1.1.62</ecNumber>
    </recommendedName>
    <alternativeName>
        <fullName evidence="18">3-hydroxyacyl-CoA dehydrogenase type II</fullName>
    </alternativeName>
    <alternativeName>
        <fullName evidence="19">Mitochondrial ribonuclease P protein 2</fullName>
    </alternativeName>
    <alternativeName>
        <fullName evidence="17">Type II HADH</fullName>
    </alternativeName>
</protein>
<sequence length="281" mass="30007">MNSENGENRVNSKEHWIFDILCSKVCVKGAVTLVTGGASGLGKATVERLVQQCGKVVLCDLPNSKGNEIAKTLGEDKVIFVPVNVTSEEDVQNALSLAKEKFGKLNNVVNCAGIGVAFKTYNFNKKIAHQLDDFTKVLMVNTVGTFNVIRLAVGLIGENEPNVDGERGVVINTASVAAFEGQMGQAAYSASKAAIVGMTLPIARDLAGKGIRVVTIAPGLFKTPLLSALPPKVIAFLEKSVPFPSRFGNPEEYAHLVQSIIENPMLNGETIRLDGAIRMQP</sequence>
<evidence type="ECO:0000256" key="19">
    <source>
        <dbReference type="ARBA" id="ARBA00082399"/>
    </source>
</evidence>
<dbReference type="Pfam" id="PF00106">
    <property type="entry name" value="adh_short"/>
    <property type="match status" value="1"/>
</dbReference>
<comment type="catalytic activity">
    <reaction evidence="8">
        <text>17beta-hydroxy-5alpha-androstan-3-one + NAD(+) = 5alpha-androstan-3,17-dione + NADH + H(+)</text>
        <dbReference type="Rhea" id="RHEA:41992"/>
        <dbReference type="ChEBI" id="CHEBI:15378"/>
        <dbReference type="ChEBI" id="CHEBI:15994"/>
        <dbReference type="ChEBI" id="CHEBI:16330"/>
        <dbReference type="ChEBI" id="CHEBI:57540"/>
        <dbReference type="ChEBI" id="CHEBI:57945"/>
    </reaction>
    <physiologicalReaction direction="left-to-right" evidence="8">
        <dbReference type="Rhea" id="RHEA:41993"/>
    </physiologicalReaction>
</comment>
<evidence type="ECO:0000313" key="23">
    <source>
        <dbReference type="Proteomes" id="UP001159042"/>
    </source>
</evidence>
<comment type="catalytic activity">
    <reaction evidence="6">
        <text>a (3S)-3-hydroxyacyl-CoA + NAD(+) = a 3-oxoacyl-CoA + NADH + H(+)</text>
        <dbReference type="Rhea" id="RHEA:22432"/>
        <dbReference type="ChEBI" id="CHEBI:15378"/>
        <dbReference type="ChEBI" id="CHEBI:57318"/>
        <dbReference type="ChEBI" id="CHEBI:57540"/>
        <dbReference type="ChEBI" id="CHEBI:57945"/>
        <dbReference type="ChEBI" id="CHEBI:90726"/>
        <dbReference type="EC" id="1.1.1.35"/>
    </reaction>
    <physiologicalReaction direction="left-to-right" evidence="6">
        <dbReference type="Rhea" id="RHEA:22433"/>
    </physiologicalReaction>
    <physiologicalReaction direction="right-to-left" evidence="6">
        <dbReference type="Rhea" id="RHEA:22434"/>
    </physiologicalReaction>
</comment>
<evidence type="ECO:0000256" key="18">
    <source>
        <dbReference type="ARBA" id="ARBA00082293"/>
    </source>
</evidence>
<proteinExistence type="inferred from homology"/>
<keyword evidence="23" id="KW-1185">Reference proteome</keyword>
<evidence type="ECO:0000256" key="10">
    <source>
        <dbReference type="ARBA" id="ARBA00051004"/>
    </source>
</evidence>
<comment type="caution">
    <text evidence="22">The sequence shown here is derived from an EMBL/GenBank/DDBJ whole genome shotgun (WGS) entry which is preliminary data.</text>
</comment>
<dbReference type="CDD" id="cd05371">
    <property type="entry name" value="HSD10-like_SDR_c"/>
    <property type="match status" value="1"/>
</dbReference>
<comment type="catalytic activity">
    <reaction evidence="10">
        <text>(3S)-3-hydroxybutanoyl-CoA + NAD(+) = acetoacetyl-CoA + NADH + H(+)</text>
        <dbReference type="Rhea" id="RHEA:30799"/>
        <dbReference type="ChEBI" id="CHEBI:15378"/>
        <dbReference type="ChEBI" id="CHEBI:57286"/>
        <dbReference type="ChEBI" id="CHEBI:57316"/>
        <dbReference type="ChEBI" id="CHEBI:57540"/>
        <dbReference type="ChEBI" id="CHEBI:57945"/>
    </reaction>
    <physiologicalReaction direction="left-to-right" evidence="10">
        <dbReference type="Rhea" id="RHEA:30800"/>
    </physiologicalReaction>
    <physiologicalReaction direction="right-to-left" evidence="10">
        <dbReference type="Rhea" id="RHEA:30801"/>
    </physiologicalReaction>
</comment>
<dbReference type="FunFam" id="3.40.50.720:FF:000215">
    <property type="entry name" value="3-hydroxyacyl-CoA dehydrogenase type-2"/>
    <property type="match status" value="1"/>
</dbReference>
<dbReference type="GO" id="GO:0005739">
    <property type="term" value="C:mitochondrion"/>
    <property type="evidence" value="ECO:0007669"/>
    <property type="project" value="TreeGrafter"/>
</dbReference>
<dbReference type="Proteomes" id="UP001159042">
    <property type="component" value="Unassembled WGS sequence"/>
</dbReference>
<gene>
    <name evidence="22" type="ORF">NQ315_015574</name>
</gene>
<dbReference type="GO" id="GO:0004303">
    <property type="term" value="F:estradiol 17-beta-dehydrogenase [NAD(P)+] activity"/>
    <property type="evidence" value="ECO:0007669"/>
    <property type="project" value="UniProtKB-EC"/>
</dbReference>
<comment type="catalytic activity">
    <reaction evidence="11">
        <text>3beta,7beta-dihydroxy-5beta-cholan-24-oate + NAD(+) = 3beta-hydroxy-7-oxo-5beta-cholan-24-oate + NADH + H(+)</text>
        <dbReference type="Rhea" id="RHEA:42024"/>
        <dbReference type="ChEBI" id="CHEBI:15378"/>
        <dbReference type="ChEBI" id="CHEBI:57540"/>
        <dbReference type="ChEBI" id="CHEBI:57945"/>
        <dbReference type="ChEBI" id="CHEBI:78602"/>
        <dbReference type="ChEBI" id="CHEBI:78603"/>
    </reaction>
    <physiologicalReaction direction="left-to-right" evidence="11">
        <dbReference type="Rhea" id="RHEA:42025"/>
    </physiologicalReaction>
</comment>
<evidence type="ECO:0000256" key="9">
    <source>
        <dbReference type="ARBA" id="ARBA00050927"/>
    </source>
</evidence>
<dbReference type="Gene3D" id="3.40.50.720">
    <property type="entry name" value="NAD(P)-binding Rossmann-like Domain"/>
    <property type="match status" value="1"/>
</dbReference>
<evidence type="ECO:0000256" key="12">
    <source>
        <dbReference type="ARBA" id="ARBA00051831"/>
    </source>
</evidence>
<evidence type="ECO:0000256" key="11">
    <source>
        <dbReference type="ARBA" id="ARBA00051637"/>
    </source>
</evidence>
<evidence type="ECO:0000259" key="21">
    <source>
        <dbReference type="SMART" id="SM00822"/>
    </source>
</evidence>
<dbReference type="InterPro" id="IPR057326">
    <property type="entry name" value="KR_dom"/>
</dbReference>
<comment type="catalytic activity">
    <reaction evidence="12">
        <text>ursodeoxycholate + NAD(+) = 7-oxolithocholate + NADH + H(+)</text>
        <dbReference type="Rhea" id="RHEA:42028"/>
        <dbReference type="ChEBI" id="CHEBI:15378"/>
        <dbReference type="ChEBI" id="CHEBI:57540"/>
        <dbReference type="ChEBI" id="CHEBI:57945"/>
        <dbReference type="ChEBI" id="CHEBI:78604"/>
        <dbReference type="ChEBI" id="CHEBI:78605"/>
    </reaction>
    <physiologicalReaction direction="left-to-right" evidence="12">
        <dbReference type="Rhea" id="RHEA:42029"/>
    </physiologicalReaction>
</comment>
<evidence type="ECO:0000256" key="4">
    <source>
        <dbReference type="ARBA" id="ARBA00024072"/>
    </source>
</evidence>
<comment type="catalytic activity">
    <reaction evidence="7">
        <text>5alpha-androstane-3alpha,17beta-diol + NAD(+) = 17beta-hydroxy-5alpha-androstan-3-one + NADH + H(+)</text>
        <dbReference type="Rhea" id="RHEA:42004"/>
        <dbReference type="ChEBI" id="CHEBI:15378"/>
        <dbReference type="ChEBI" id="CHEBI:16330"/>
        <dbReference type="ChEBI" id="CHEBI:36713"/>
        <dbReference type="ChEBI" id="CHEBI:57540"/>
        <dbReference type="ChEBI" id="CHEBI:57945"/>
        <dbReference type="EC" id="1.1.1.53"/>
    </reaction>
    <physiologicalReaction direction="right-to-left" evidence="7">
        <dbReference type="Rhea" id="RHEA:42006"/>
    </physiologicalReaction>
</comment>
<dbReference type="GO" id="GO:0003857">
    <property type="term" value="F:(3S)-3-hydroxyacyl-CoA dehydrogenase (NAD+) activity"/>
    <property type="evidence" value="ECO:0007669"/>
    <property type="project" value="UniProtKB-EC"/>
</dbReference>
<comment type="catalytic activity">
    <reaction evidence="15">
        <text>11-dehydrocorticosterone + NAD(+) = pregn-4-ene-3,11,20,21-tetraone + NADH + H(+)</text>
        <dbReference type="Rhea" id="RHEA:42020"/>
        <dbReference type="ChEBI" id="CHEBI:15378"/>
        <dbReference type="ChEBI" id="CHEBI:57540"/>
        <dbReference type="ChEBI" id="CHEBI:57945"/>
        <dbReference type="ChEBI" id="CHEBI:78600"/>
        <dbReference type="ChEBI" id="CHEBI:78601"/>
    </reaction>
    <physiologicalReaction direction="left-to-right" evidence="15">
        <dbReference type="Rhea" id="RHEA:42021"/>
    </physiologicalReaction>
</comment>
<evidence type="ECO:0000256" key="8">
    <source>
        <dbReference type="ARBA" id="ARBA00050435"/>
    </source>
</evidence>
<comment type="catalytic activity">
    <reaction evidence="14">
        <text>cortisone + NAD(+) = 17alpha-hydroxypregn-4-en-3,11,20-trione-21-al + NADH + H(+)</text>
        <dbReference type="Rhea" id="RHEA:42016"/>
        <dbReference type="ChEBI" id="CHEBI:15378"/>
        <dbReference type="ChEBI" id="CHEBI:16962"/>
        <dbReference type="ChEBI" id="CHEBI:57540"/>
        <dbReference type="ChEBI" id="CHEBI:57945"/>
        <dbReference type="ChEBI" id="CHEBI:78596"/>
    </reaction>
    <physiologicalReaction direction="left-to-right" evidence="14">
        <dbReference type="Rhea" id="RHEA:42017"/>
    </physiologicalReaction>
</comment>
<evidence type="ECO:0000256" key="5">
    <source>
        <dbReference type="ARBA" id="ARBA00049381"/>
    </source>
</evidence>
<comment type="similarity">
    <text evidence="1 20">Belongs to the short-chain dehydrogenases/reductases (SDR) family.</text>
</comment>
<evidence type="ECO:0000256" key="16">
    <source>
        <dbReference type="ARBA" id="ARBA00072938"/>
    </source>
</evidence>
<evidence type="ECO:0000256" key="6">
    <source>
        <dbReference type="ARBA" id="ARBA00050141"/>
    </source>
</evidence>
<dbReference type="PRINTS" id="PR00081">
    <property type="entry name" value="GDHRDH"/>
</dbReference>
<evidence type="ECO:0000256" key="3">
    <source>
        <dbReference type="ARBA" id="ARBA00024071"/>
    </source>
</evidence>
<comment type="catalytic activity">
    <reaction evidence="13">
        <text>5alpha-pregnan-20beta-ol-3-one + NAD(+) = 5alpha-pregnane-3,20-dione + NADH + H(+)</text>
        <dbReference type="Rhea" id="RHEA:42008"/>
        <dbReference type="ChEBI" id="CHEBI:15378"/>
        <dbReference type="ChEBI" id="CHEBI:28952"/>
        <dbReference type="ChEBI" id="CHEBI:57540"/>
        <dbReference type="ChEBI" id="CHEBI:57945"/>
        <dbReference type="ChEBI" id="CHEBI:78594"/>
    </reaction>
    <physiologicalReaction direction="left-to-right" evidence="13">
        <dbReference type="Rhea" id="RHEA:42009"/>
    </physiologicalReaction>
</comment>
<dbReference type="PROSITE" id="PS00061">
    <property type="entry name" value="ADH_SHORT"/>
    <property type="match status" value="1"/>
</dbReference>
<evidence type="ECO:0000256" key="7">
    <source>
        <dbReference type="ARBA" id="ARBA00050365"/>
    </source>
</evidence>
<dbReference type="AlphaFoldDB" id="A0AAV8V9I9"/>
<dbReference type="EMBL" id="JANEYG010000239">
    <property type="protein sequence ID" value="KAJ8910839.1"/>
    <property type="molecule type" value="Genomic_DNA"/>
</dbReference>
<comment type="catalytic activity">
    <reaction evidence="9">
        <text>cortisol + NAD(+) = 11beta,17alpha-dihydroxypregn-4-ene-3,20,21-trione + NADH + H(+)</text>
        <dbReference type="Rhea" id="RHEA:42012"/>
        <dbReference type="ChEBI" id="CHEBI:15378"/>
        <dbReference type="ChEBI" id="CHEBI:17650"/>
        <dbReference type="ChEBI" id="CHEBI:57540"/>
        <dbReference type="ChEBI" id="CHEBI:57945"/>
        <dbReference type="ChEBI" id="CHEBI:78595"/>
    </reaction>
    <physiologicalReaction direction="left-to-right" evidence="9">
        <dbReference type="Rhea" id="RHEA:42013"/>
    </physiologicalReaction>
</comment>
<evidence type="ECO:0000256" key="14">
    <source>
        <dbReference type="ARBA" id="ARBA00052417"/>
    </source>
</evidence>
<dbReference type="SMART" id="SM00822">
    <property type="entry name" value="PKS_KR"/>
    <property type="match status" value="1"/>
</dbReference>
<dbReference type="GO" id="GO:0008209">
    <property type="term" value="P:androgen metabolic process"/>
    <property type="evidence" value="ECO:0007669"/>
    <property type="project" value="TreeGrafter"/>
</dbReference>
<dbReference type="InterPro" id="IPR036291">
    <property type="entry name" value="NAD(P)-bd_dom_sf"/>
</dbReference>
<evidence type="ECO:0000313" key="22">
    <source>
        <dbReference type="EMBL" id="KAJ8910839.1"/>
    </source>
</evidence>
<dbReference type="GO" id="GO:0008210">
    <property type="term" value="P:estrogen metabolic process"/>
    <property type="evidence" value="ECO:0007669"/>
    <property type="project" value="TreeGrafter"/>
</dbReference>
<dbReference type="GO" id="GO:0047044">
    <property type="term" value="F:androstan-3-alpha,17-beta-diol dehydrogenase (NAD+) activity"/>
    <property type="evidence" value="ECO:0007669"/>
    <property type="project" value="UniProtKB-EC"/>
</dbReference>
<organism evidence="22 23">
    <name type="scientific">Exocentrus adspersus</name>
    <dbReference type="NCBI Taxonomy" id="1586481"/>
    <lineage>
        <taxon>Eukaryota</taxon>
        <taxon>Metazoa</taxon>
        <taxon>Ecdysozoa</taxon>
        <taxon>Arthropoda</taxon>
        <taxon>Hexapoda</taxon>
        <taxon>Insecta</taxon>
        <taxon>Pterygota</taxon>
        <taxon>Neoptera</taxon>
        <taxon>Endopterygota</taxon>
        <taxon>Coleoptera</taxon>
        <taxon>Polyphaga</taxon>
        <taxon>Cucujiformia</taxon>
        <taxon>Chrysomeloidea</taxon>
        <taxon>Cerambycidae</taxon>
        <taxon>Lamiinae</taxon>
        <taxon>Acanthocinini</taxon>
        <taxon>Exocentrus</taxon>
    </lineage>
</organism>
<feature type="domain" description="Ketoreductase" evidence="21">
    <location>
        <begin position="30"/>
        <end position="224"/>
    </location>
</feature>
<keyword evidence="2" id="KW-0560">Oxidoreductase</keyword>
<dbReference type="PRINTS" id="PR00080">
    <property type="entry name" value="SDRFAMILY"/>
</dbReference>
<dbReference type="PANTHER" id="PTHR43658:SF8">
    <property type="entry name" value="17-BETA-HYDROXYSTEROID DEHYDROGENASE 14-RELATED"/>
    <property type="match status" value="1"/>
</dbReference>
<evidence type="ECO:0000256" key="13">
    <source>
        <dbReference type="ARBA" id="ARBA00052095"/>
    </source>
</evidence>
<accession>A0AAV8V9I9</accession>
<dbReference type="InterPro" id="IPR020904">
    <property type="entry name" value="Sc_DH/Rdtase_CS"/>
</dbReference>
<dbReference type="GO" id="GO:0006631">
    <property type="term" value="P:fatty acid metabolic process"/>
    <property type="evidence" value="ECO:0007669"/>
    <property type="project" value="TreeGrafter"/>
</dbReference>
<evidence type="ECO:0000256" key="20">
    <source>
        <dbReference type="RuleBase" id="RU000363"/>
    </source>
</evidence>
<comment type="catalytic activity">
    <reaction evidence="5">
        <text>17beta-estradiol + NAD(+) = estrone + NADH + H(+)</text>
        <dbReference type="Rhea" id="RHEA:24612"/>
        <dbReference type="ChEBI" id="CHEBI:15378"/>
        <dbReference type="ChEBI" id="CHEBI:16469"/>
        <dbReference type="ChEBI" id="CHEBI:17263"/>
        <dbReference type="ChEBI" id="CHEBI:57540"/>
        <dbReference type="ChEBI" id="CHEBI:57945"/>
        <dbReference type="EC" id="1.1.1.62"/>
    </reaction>
    <physiologicalReaction direction="left-to-right" evidence="5">
        <dbReference type="Rhea" id="RHEA:24613"/>
    </physiologicalReaction>
</comment>
<name>A0AAV8V9I9_9CUCU</name>
<evidence type="ECO:0000256" key="1">
    <source>
        <dbReference type="ARBA" id="ARBA00006484"/>
    </source>
</evidence>
<dbReference type="PANTHER" id="PTHR43658">
    <property type="entry name" value="SHORT-CHAIN DEHYDROGENASE/REDUCTASE"/>
    <property type="match status" value="1"/>
</dbReference>
<dbReference type="EC" id="1.1.1.53" evidence="3"/>
<dbReference type="EC" id="1.1.1.62" evidence="4"/>
<evidence type="ECO:0000256" key="15">
    <source>
        <dbReference type="ARBA" id="ARBA00052668"/>
    </source>
</evidence>